<evidence type="ECO:0000259" key="3">
    <source>
        <dbReference type="SMART" id="SM00198"/>
    </source>
</evidence>
<proteinExistence type="predicted"/>
<accession>A0A803PF73</accession>
<evidence type="ECO:0000256" key="2">
    <source>
        <dbReference type="SAM" id="Phobius"/>
    </source>
</evidence>
<feature type="domain" description="SCP" evidence="3">
    <location>
        <begin position="98"/>
        <end position="234"/>
    </location>
</feature>
<feature type="transmembrane region" description="Helical" evidence="2">
    <location>
        <begin position="239"/>
        <end position="260"/>
    </location>
</feature>
<organism evidence="4 5">
    <name type="scientific">Cannabis sativa</name>
    <name type="common">Hemp</name>
    <name type="synonym">Marijuana</name>
    <dbReference type="NCBI Taxonomy" id="3483"/>
    <lineage>
        <taxon>Eukaryota</taxon>
        <taxon>Viridiplantae</taxon>
        <taxon>Streptophyta</taxon>
        <taxon>Embryophyta</taxon>
        <taxon>Tracheophyta</taxon>
        <taxon>Spermatophyta</taxon>
        <taxon>Magnoliopsida</taxon>
        <taxon>eudicotyledons</taxon>
        <taxon>Gunneridae</taxon>
        <taxon>Pentapetalae</taxon>
        <taxon>rosids</taxon>
        <taxon>fabids</taxon>
        <taxon>Rosales</taxon>
        <taxon>Cannabaceae</taxon>
        <taxon>Cannabis</taxon>
    </lineage>
</organism>
<dbReference type="FunFam" id="3.40.33.10:FF:000004">
    <property type="entry name" value="CAP, cysteine-rich secretory protein, antigen 5"/>
    <property type="match status" value="1"/>
</dbReference>
<feature type="transmembrane region" description="Helical" evidence="2">
    <location>
        <begin position="340"/>
        <end position="360"/>
    </location>
</feature>
<dbReference type="Pfam" id="PF14244">
    <property type="entry name" value="Retrotran_gag_3"/>
    <property type="match status" value="1"/>
</dbReference>
<reference evidence="4" key="1">
    <citation type="submission" date="2018-11" db="EMBL/GenBank/DDBJ databases">
        <authorList>
            <person name="Grassa J C."/>
        </authorList>
    </citation>
    <scope>NUCLEOTIDE SEQUENCE [LARGE SCALE GENOMIC DNA]</scope>
</reference>
<keyword evidence="2" id="KW-0472">Membrane</keyword>
<dbReference type="Pfam" id="PF00188">
    <property type="entry name" value="CAP"/>
    <property type="match status" value="1"/>
</dbReference>
<dbReference type="InterPro" id="IPR029472">
    <property type="entry name" value="Copia-like_N"/>
</dbReference>
<dbReference type="InterPro" id="IPR001283">
    <property type="entry name" value="CRISP-related"/>
</dbReference>
<dbReference type="Gene3D" id="3.40.33.10">
    <property type="entry name" value="CAP"/>
    <property type="match status" value="1"/>
</dbReference>
<protein>
    <recommendedName>
        <fullName evidence="3">SCP domain-containing protein</fullName>
    </recommendedName>
</protein>
<evidence type="ECO:0000256" key="1">
    <source>
        <dbReference type="SAM" id="MobiDB-lite"/>
    </source>
</evidence>
<reference evidence="4" key="2">
    <citation type="submission" date="2021-03" db="UniProtKB">
        <authorList>
            <consortium name="EnsemblPlants"/>
        </authorList>
    </citation>
    <scope>IDENTIFICATION</scope>
</reference>
<name>A0A803PF73_CANSA</name>
<dbReference type="Proteomes" id="UP000596661">
    <property type="component" value="Chromosome 4"/>
</dbReference>
<dbReference type="EnsemblPlants" id="evm.model.04.1966">
    <property type="protein sequence ID" value="cds.evm.model.04.1966"/>
    <property type="gene ID" value="evm.TU.04.1966"/>
</dbReference>
<dbReference type="SMART" id="SM00198">
    <property type="entry name" value="SCP"/>
    <property type="match status" value="1"/>
</dbReference>
<dbReference type="PANTHER" id="PTHR10334">
    <property type="entry name" value="CYSTEINE-RICH SECRETORY PROTEIN-RELATED"/>
    <property type="match status" value="1"/>
</dbReference>
<keyword evidence="2" id="KW-1133">Transmembrane helix</keyword>
<dbReference type="Gramene" id="evm.model.04.1966">
    <property type="protein sequence ID" value="cds.evm.model.04.1966"/>
    <property type="gene ID" value="evm.TU.04.1966"/>
</dbReference>
<keyword evidence="5" id="KW-1185">Reference proteome</keyword>
<dbReference type="SUPFAM" id="SSF55797">
    <property type="entry name" value="PR-1-like"/>
    <property type="match status" value="1"/>
</dbReference>
<dbReference type="CDD" id="cd05381">
    <property type="entry name" value="CAP_PR-1"/>
    <property type="match status" value="1"/>
</dbReference>
<feature type="transmembrane region" description="Helical" evidence="2">
    <location>
        <begin position="272"/>
        <end position="293"/>
    </location>
</feature>
<dbReference type="InterPro" id="IPR035940">
    <property type="entry name" value="CAP_sf"/>
</dbReference>
<keyword evidence="2" id="KW-0812">Transmembrane</keyword>
<dbReference type="AlphaFoldDB" id="A0A803PF73"/>
<dbReference type="EMBL" id="UZAU01000401">
    <property type="status" value="NOT_ANNOTATED_CDS"/>
    <property type="molecule type" value="Genomic_DNA"/>
</dbReference>
<evidence type="ECO:0000313" key="5">
    <source>
        <dbReference type="Proteomes" id="UP000596661"/>
    </source>
</evidence>
<feature type="region of interest" description="Disordered" evidence="1">
    <location>
        <begin position="20"/>
        <end position="52"/>
    </location>
</feature>
<feature type="compositionally biased region" description="Polar residues" evidence="1">
    <location>
        <begin position="20"/>
        <end position="39"/>
    </location>
</feature>
<evidence type="ECO:0000313" key="4">
    <source>
        <dbReference type="EnsemblPlants" id="cds.evm.model.04.1966"/>
    </source>
</evidence>
<sequence length="472" mass="50966">MSNDNQTIPTDVRTTNLSITQSVSSSHSNQTIQTTTTKSPLEDTSDPYYHHRGDNPKNILVSQLLIGQYNYASWSRAMQLTISVKNKIAEAAEAPLSSAAKEYLQAHNQARAAVGVEPLDWSETLANASSRVVRYQRNKMSCNFANLTNSRYGANQFWAGGGSSTPRMAVDKWVEEKKYYNHGNNTCAPNHTCGVYTQVVWRKSLHLGCAQATCTKDQTTIAICFYDPPEFAAFVDSKVVATLLAFVGSTTAVCVASSALMSSAMAAASETLVAYVASMVSKAYVAYAVSAAYKAFVVNVTSVAYAPSGASVVSVAASVVCVAWKVVAPSMVCAAWKVDVASVVCAAWKVAATSVVYAAWKAVTALMASDASNVVAASTVVVVESTAFMCQSSGPRTKGMFPLVVCALLGFDTEDNPLIQWDLVSEDRYVIFRLASKASLGKPFRMYLRYSFKGSLMILRIWARRPSEPRDI</sequence>
<dbReference type="InterPro" id="IPR014044">
    <property type="entry name" value="CAP_dom"/>
</dbReference>
<feature type="transmembrane region" description="Helical" evidence="2">
    <location>
        <begin position="305"/>
        <end position="328"/>
    </location>
</feature>